<dbReference type="Proteomes" id="UP001519273">
    <property type="component" value="Unassembled WGS sequence"/>
</dbReference>
<comment type="caution">
    <text evidence="2">The sequence shown here is derived from an EMBL/GenBank/DDBJ whole genome shotgun (WGS) entry which is preliminary data.</text>
</comment>
<evidence type="ECO:0000313" key="3">
    <source>
        <dbReference type="Proteomes" id="UP001519273"/>
    </source>
</evidence>
<keyword evidence="1" id="KW-0812">Transmembrane</keyword>
<accession>A0ABS4GYQ9</accession>
<dbReference type="RefSeq" id="WP_209844606.1">
    <property type="nucleotide sequence ID" value="NZ_CBCRVE010000001.1"/>
</dbReference>
<keyword evidence="3" id="KW-1185">Reference proteome</keyword>
<dbReference type="PIRSF" id="PIRSF029895">
    <property type="entry name" value="SpoIV"/>
    <property type="match status" value="1"/>
</dbReference>
<feature type="transmembrane region" description="Helical" evidence="1">
    <location>
        <begin position="90"/>
        <end position="110"/>
    </location>
</feature>
<evidence type="ECO:0000313" key="2">
    <source>
        <dbReference type="EMBL" id="MBP1935399.1"/>
    </source>
</evidence>
<proteinExistence type="predicted"/>
<keyword evidence="1" id="KW-1133">Transmembrane helix</keyword>
<reference evidence="2 3" key="1">
    <citation type="submission" date="2021-03" db="EMBL/GenBank/DDBJ databases">
        <title>Genomic Encyclopedia of Type Strains, Phase IV (KMG-IV): sequencing the most valuable type-strain genomes for metagenomic binning, comparative biology and taxonomic classification.</title>
        <authorList>
            <person name="Goeker M."/>
        </authorList>
    </citation>
    <scope>NUCLEOTIDE SEQUENCE [LARGE SCALE GENOMIC DNA]</scope>
    <source>
        <strain evidence="2 3">DSM 23491</strain>
    </source>
</reference>
<evidence type="ECO:0000256" key="1">
    <source>
        <dbReference type="SAM" id="Phobius"/>
    </source>
</evidence>
<protein>
    <recommendedName>
        <fullName evidence="4">Sporulation protein YqfD</fullName>
    </recommendedName>
</protein>
<keyword evidence="1" id="KW-0472">Membrane</keyword>
<evidence type="ECO:0008006" key="4">
    <source>
        <dbReference type="Google" id="ProtNLM"/>
    </source>
</evidence>
<name>A0ABS4GYQ9_9BACL</name>
<dbReference type="EMBL" id="JAGGKP010000001">
    <property type="protein sequence ID" value="MBP1935399.1"/>
    <property type="molecule type" value="Genomic_DNA"/>
</dbReference>
<dbReference type="InterPro" id="IPR010690">
    <property type="entry name" value="YqfD"/>
</dbReference>
<sequence>MKSRVIANLLGTVSITVRGKSVTSFINALAAERIVIWNVRAISEDRVQLNIMLGDFYRLRPILKKTSCRMHVEKRMGFPFVLKRIIRRKLFAVGIFLFFVILYIMSSLVWDIEVKGNVKLTTETVLKAAKEEGIYPFQWVFRLKEQDKLSRELTQKLPGSSWVGVSVHGTRITIQVVEATIPEQPPLLSPRHIIAKSDAVVTQIFAEQGRPVVQKNTRVKKGSILISGILGDEGNQKLVVAKGVVKGLVWHEYLIEVPTTQKYKSYTGEQKERGYLVLGNIAIQLTGYGKLSFDKYETVTNRDSLTWRNIKLPVGWMTEKVMEMQMTEDKVTDAEARAKGLEQARKDVIIKNGKDSRIVSEKILHEKKDNGKVYMKVLFEVEENISEELPLVHN</sequence>
<gene>
    <name evidence="2" type="ORF">J2Z20_000260</name>
</gene>
<dbReference type="Pfam" id="PF06898">
    <property type="entry name" value="YqfD"/>
    <property type="match status" value="1"/>
</dbReference>
<organism evidence="2 3">
    <name type="scientific">Paenibacillus sediminis</name>
    <dbReference type="NCBI Taxonomy" id="664909"/>
    <lineage>
        <taxon>Bacteria</taxon>
        <taxon>Bacillati</taxon>
        <taxon>Bacillota</taxon>
        <taxon>Bacilli</taxon>
        <taxon>Bacillales</taxon>
        <taxon>Paenibacillaceae</taxon>
        <taxon>Paenibacillus</taxon>
    </lineage>
</organism>
<dbReference type="NCBIfam" id="TIGR02876">
    <property type="entry name" value="spore_yqfD"/>
    <property type="match status" value="1"/>
</dbReference>